<dbReference type="Gene3D" id="1.20.1050.10">
    <property type="match status" value="1"/>
</dbReference>
<evidence type="ECO:0008006" key="4">
    <source>
        <dbReference type="Google" id="ProtNLM"/>
    </source>
</evidence>
<protein>
    <recommendedName>
        <fullName evidence="4">GST C-terminal domain-containing protein</fullName>
    </recommendedName>
</protein>
<organism evidence="2 3">
    <name type="scientific">Aspergillus oryzae (strain 3.042)</name>
    <name type="common">Yellow koji mold</name>
    <dbReference type="NCBI Taxonomy" id="1160506"/>
    <lineage>
        <taxon>Eukaryota</taxon>
        <taxon>Fungi</taxon>
        <taxon>Dikarya</taxon>
        <taxon>Ascomycota</taxon>
        <taxon>Pezizomycotina</taxon>
        <taxon>Eurotiomycetes</taxon>
        <taxon>Eurotiomycetidae</taxon>
        <taxon>Eurotiales</taxon>
        <taxon>Aspergillaceae</taxon>
        <taxon>Aspergillus</taxon>
        <taxon>Aspergillus subgen. Circumdati</taxon>
    </lineage>
</organism>
<dbReference type="HOGENOM" id="CLU_2096387_0_0_1"/>
<dbReference type="Proteomes" id="UP000002812">
    <property type="component" value="Unassembled WGS sequence"/>
</dbReference>
<evidence type="ECO:0000313" key="3">
    <source>
        <dbReference type="Proteomes" id="UP000002812"/>
    </source>
</evidence>
<proteinExistence type="predicted"/>
<dbReference type="AlphaFoldDB" id="I8TPP4"/>
<feature type="region of interest" description="Disordered" evidence="1">
    <location>
        <begin position="96"/>
        <end position="116"/>
    </location>
</feature>
<dbReference type="EMBL" id="AKHY01000168">
    <property type="protein sequence ID" value="EIT76210.1"/>
    <property type="molecule type" value="Genomic_DNA"/>
</dbReference>
<dbReference type="OrthoDB" id="249703at2759"/>
<gene>
    <name evidence="2" type="ORF">Ao3042_07638</name>
</gene>
<comment type="caution">
    <text evidence="2">The sequence shown here is derived from an EMBL/GenBank/DDBJ whole genome shotgun (WGS) entry which is preliminary data.</text>
</comment>
<name>I8TPP4_ASPO3</name>
<sequence length="116" mass="13134">MHSGFSTLRNNYGTNFIARYTGNVPVSEQAKKEVERLLVIWDNARRTTKARLAELNERDEGFLFGSFSIADAFFWPVLWPRCIGLDGENVEQPHYAETGASLLSPSRNTGDKDRPL</sequence>
<accession>I8TPP4</accession>
<reference evidence="2 3" key="1">
    <citation type="journal article" date="2012" name="Eukaryot. Cell">
        <title>Draft genome sequence of Aspergillus oryzae strain 3.042.</title>
        <authorList>
            <person name="Zhao G."/>
            <person name="Yao Y."/>
            <person name="Qi W."/>
            <person name="Wang C."/>
            <person name="Hou L."/>
            <person name="Zeng B."/>
            <person name="Cao X."/>
        </authorList>
    </citation>
    <scope>NUCLEOTIDE SEQUENCE [LARGE SCALE GENOMIC DNA]</scope>
    <source>
        <strain evidence="2 3">3.042</strain>
    </source>
</reference>
<evidence type="ECO:0000256" key="1">
    <source>
        <dbReference type="SAM" id="MobiDB-lite"/>
    </source>
</evidence>
<reference evidence="3" key="2">
    <citation type="submission" date="2012-06" db="EMBL/GenBank/DDBJ databases">
        <title>Comparative genomic analyses of Aspergillus oryzae 3.042 and A. oryzae RIB40 for soy-sauce fermentation.</title>
        <authorList>
            <person name="Zhao G."/>
            <person name="Hou L."/>
            <person name="Wang C."/>
            <person name="Cao X."/>
        </authorList>
    </citation>
    <scope>NUCLEOTIDE SEQUENCE [LARGE SCALE GENOMIC DNA]</scope>
    <source>
        <strain evidence="3">3.042</strain>
    </source>
</reference>
<evidence type="ECO:0000313" key="2">
    <source>
        <dbReference type="EMBL" id="EIT76210.1"/>
    </source>
</evidence>